<dbReference type="AlphaFoldDB" id="A0A8J6PFL7"/>
<accession>A0A8J6PFL7</accession>
<dbReference type="OrthoDB" id="9776294at2"/>
<dbReference type="InterPro" id="IPR036721">
    <property type="entry name" value="RCK_C_sf"/>
</dbReference>
<dbReference type="GO" id="GO:0008324">
    <property type="term" value="F:monoatomic cation transmembrane transporter activity"/>
    <property type="evidence" value="ECO:0007669"/>
    <property type="project" value="InterPro"/>
</dbReference>
<dbReference type="PANTHER" id="PTHR43833:SF7">
    <property type="entry name" value="KTR SYSTEM POTASSIUM UPTAKE PROTEIN C"/>
    <property type="match status" value="1"/>
</dbReference>
<dbReference type="SUPFAM" id="SSF51735">
    <property type="entry name" value="NAD(P)-binding Rossmann-fold domains"/>
    <property type="match status" value="1"/>
</dbReference>
<name>A0A8J6PFL7_9FIRM</name>
<evidence type="ECO:0000259" key="1">
    <source>
        <dbReference type="PROSITE" id="PS51201"/>
    </source>
</evidence>
<dbReference type="RefSeq" id="WP_093989192.1">
    <property type="nucleotide sequence ID" value="NZ_FYDD01000004.1"/>
</dbReference>
<dbReference type="Pfam" id="PF02080">
    <property type="entry name" value="TrkA_C"/>
    <property type="match status" value="1"/>
</dbReference>
<dbReference type="Gene3D" id="3.30.70.1450">
    <property type="entry name" value="Regulator of K+ conductance, C-terminal domain"/>
    <property type="match status" value="1"/>
</dbReference>
<evidence type="ECO:0000313" key="2">
    <source>
        <dbReference type="EMBL" id="MBC8610862.1"/>
    </source>
</evidence>
<dbReference type="EMBL" id="JACRTL010000003">
    <property type="protein sequence ID" value="MBC8610862.1"/>
    <property type="molecule type" value="Genomic_DNA"/>
</dbReference>
<dbReference type="InterPro" id="IPR050721">
    <property type="entry name" value="Trk_Ktr_HKT_K-transport"/>
</dbReference>
<dbReference type="PROSITE" id="PS51201">
    <property type="entry name" value="RCK_N"/>
    <property type="match status" value="1"/>
</dbReference>
<dbReference type="GO" id="GO:0006813">
    <property type="term" value="P:potassium ion transport"/>
    <property type="evidence" value="ECO:0007669"/>
    <property type="project" value="InterPro"/>
</dbReference>
<reference evidence="2" key="1">
    <citation type="submission" date="2020-08" db="EMBL/GenBank/DDBJ databases">
        <title>Genome public.</title>
        <authorList>
            <person name="Liu C."/>
            <person name="Sun Q."/>
        </authorList>
    </citation>
    <scope>NUCLEOTIDE SEQUENCE</scope>
    <source>
        <strain evidence="2">NSJ-15</strain>
    </source>
</reference>
<evidence type="ECO:0000313" key="3">
    <source>
        <dbReference type="Proteomes" id="UP000632659"/>
    </source>
</evidence>
<dbReference type="InterPro" id="IPR003148">
    <property type="entry name" value="RCK_N"/>
</dbReference>
<feature type="domain" description="RCK N-terminal" evidence="1">
    <location>
        <begin position="1"/>
        <end position="117"/>
    </location>
</feature>
<protein>
    <submittedName>
        <fullName evidence="2">TrkA family potassium uptake protein</fullName>
    </submittedName>
</protein>
<dbReference type="InterPro" id="IPR006037">
    <property type="entry name" value="RCK_C"/>
</dbReference>
<dbReference type="PANTHER" id="PTHR43833">
    <property type="entry name" value="POTASSIUM CHANNEL PROTEIN 2-RELATED-RELATED"/>
    <property type="match status" value="1"/>
</dbReference>
<dbReference type="SUPFAM" id="SSF116726">
    <property type="entry name" value="TrkA C-terminal domain-like"/>
    <property type="match status" value="1"/>
</dbReference>
<keyword evidence="3" id="KW-1185">Reference proteome</keyword>
<dbReference type="Proteomes" id="UP000632659">
    <property type="component" value="Unassembled WGS sequence"/>
</dbReference>
<comment type="caution">
    <text evidence="2">The sequence shown here is derived from an EMBL/GenBank/DDBJ whole genome shotgun (WGS) entry which is preliminary data.</text>
</comment>
<gene>
    <name evidence="2" type="ORF">H8702_06960</name>
</gene>
<dbReference type="InterPro" id="IPR036291">
    <property type="entry name" value="NAD(P)-bd_dom_sf"/>
</dbReference>
<dbReference type="Gene3D" id="3.40.50.720">
    <property type="entry name" value="NAD(P)-binding Rossmann-like Domain"/>
    <property type="match status" value="1"/>
</dbReference>
<organism evidence="2 3">
    <name type="scientific">Massiliimalia timonensis</name>
    <dbReference type="NCBI Taxonomy" id="1987501"/>
    <lineage>
        <taxon>Bacteria</taxon>
        <taxon>Bacillati</taxon>
        <taxon>Bacillota</taxon>
        <taxon>Clostridia</taxon>
        <taxon>Eubacteriales</taxon>
        <taxon>Oscillospiraceae</taxon>
        <taxon>Massiliimalia</taxon>
    </lineage>
</organism>
<dbReference type="Pfam" id="PF02254">
    <property type="entry name" value="TrkA_N"/>
    <property type="match status" value="1"/>
</dbReference>
<proteinExistence type="predicted"/>
<sequence length="215" mass="24039">MKTVLVVGLGRFGRHMARKLIEEGNEVLAIDINEERADAAAEFIPNVQIGDTTNEAFIRSLGVNNFDLCVVAIGDNFQSALETTVLLKDLGGKYILARASRDVHKKLLLRNGADHVVYAEREMAERLAVKYGSKKIFDYIAMTKDYAIYEISLPAAWKGKNMVELEVRTKYHISILATKRGESIFPLPDPQSHLFTADETLVVFGHKDMVKALTK</sequence>